<reference evidence="1 2" key="1">
    <citation type="submission" date="2014-04" db="EMBL/GenBank/DDBJ databases">
        <authorList>
            <consortium name="DOE Joint Genome Institute"/>
            <person name="Kuo A."/>
            <person name="Kohler A."/>
            <person name="Costa M.D."/>
            <person name="Nagy L.G."/>
            <person name="Floudas D."/>
            <person name="Copeland A."/>
            <person name="Barry K.W."/>
            <person name="Cichocki N."/>
            <person name="Veneault-Fourrey C."/>
            <person name="LaButti K."/>
            <person name="Lindquist E.A."/>
            <person name="Lipzen A."/>
            <person name="Lundell T."/>
            <person name="Morin E."/>
            <person name="Murat C."/>
            <person name="Sun H."/>
            <person name="Tunlid A."/>
            <person name="Henrissat B."/>
            <person name="Grigoriev I.V."/>
            <person name="Hibbett D.S."/>
            <person name="Martin F."/>
            <person name="Nordberg H.P."/>
            <person name="Cantor M.N."/>
            <person name="Hua S.X."/>
        </authorList>
    </citation>
    <scope>NUCLEOTIDE SEQUENCE [LARGE SCALE GENOMIC DNA]</scope>
    <source>
        <strain evidence="1 2">441</strain>
    </source>
</reference>
<proteinExistence type="predicted"/>
<name>A0A0C9YGA3_9AGAM</name>
<dbReference type="OrthoDB" id="3249713at2759"/>
<dbReference type="HOGENOM" id="CLU_1704945_0_0_1"/>
<gene>
    <name evidence="1" type="ORF">PISMIDRAFT_114769</name>
</gene>
<protein>
    <submittedName>
        <fullName evidence="1">Uncharacterized protein</fullName>
    </submittedName>
</protein>
<accession>A0A0C9YGA3</accession>
<dbReference type="AlphaFoldDB" id="A0A0C9YGA3"/>
<keyword evidence="2" id="KW-1185">Reference proteome</keyword>
<reference evidence="2" key="2">
    <citation type="submission" date="2015-01" db="EMBL/GenBank/DDBJ databases">
        <title>Evolutionary Origins and Diversification of the Mycorrhizal Mutualists.</title>
        <authorList>
            <consortium name="DOE Joint Genome Institute"/>
            <consortium name="Mycorrhizal Genomics Consortium"/>
            <person name="Kohler A."/>
            <person name="Kuo A."/>
            <person name="Nagy L.G."/>
            <person name="Floudas D."/>
            <person name="Copeland A."/>
            <person name="Barry K.W."/>
            <person name="Cichocki N."/>
            <person name="Veneault-Fourrey C."/>
            <person name="LaButti K."/>
            <person name="Lindquist E.A."/>
            <person name="Lipzen A."/>
            <person name="Lundell T."/>
            <person name="Morin E."/>
            <person name="Murat C."/>
            <person name="Riley R."/>
            <person name="Ohm R."/>
            <person name="Sun H."/>
            <person name="Tunlid A."/>
            <person name="Henrissat B."/>
            <person name="Grigoriev I.V."/>
            <person name="Hibbett D.S."/>
            <person name="Martin F."/>
        </authorList>
    </citation>
    <scope>NUCLEOTIDE SEQUENCE [LARGE SCALE GENOMIC DNA]</scope>
    <source>
        <strain evidence="2">441</strain>
    </source>
</reference>
<organism evidence="1 2">
    <name type="scientific">Pisolithus microcarpus 441</name>
    <dbReference type="NCBI Taxonomy" id="765257"/>
    <lineage>
        <taxon>Eukaryota</taxon>
        <taxon>Fungi</taxon>
        <taxon>Dikarya</taxon>
        <taxon>Basidiomycota</taxon>
        <taxon>Agaricomycotina</taxon>
        <taxon>Agaricomycetes</taxon>
        <taxon>Agaricomycetidae</taxon>
        <taxon>Boletales</taxon>
        <taxon>Sclerodermatineae</taxon>
        <taxon>Pisolithaceae</taxon>
        <taxon>Pisolithus</taxon>
    </lineage>
</organism>
<sequence length="154" mass="17333">MAKCGLSCSKPGVPPCAGQSGKSCGSAALRADEDEQGGHRYVSSLVRVFNDTCFQGYKLWKHIAKALQTRSAAIKVALDRYNKCALVVQPPRQMLQWEEFVEYTFLADFDLLRDTCEDISQCPWAHPTARFTLDTFFKMCQAEEEIACLNIEIR</sequence>
<evidence type="ECO:0000313" key="2">
    <source>
        <dbReference type="Proteomes" id="UP000054018"/>
    </source>
</evidence>
<dbReference type="EMBL" id="KN833881">
    <property type="protein sequence ID" value="KIK15666.1"/>
    <property type="molecule type" value="Genomic_DNA"/>
</dbReference>
<dbReference type="Proteomes" id="UP000054018">
    <property type="component" value="Unassembled WGS sequence"/>
</dbReference>
<dbReference type="STRING" id="765257.A0A0C9YGA3"/>
<evidence type="ECO:0000313" key="1">
    <source>
        <dbReference type="EMBL" id="KIK15666.1"/>
    </source>
</evidence>